<dbReference type="InterPro" id="IPR002052">
    <property type="entry name" value="DNA_methylase_N6_adenine_CS"/>
</dbReference>
<dbReference type="SUPFAM" id="SSF53335">
    <property type="entry name" value="S-adenosyl-L-methionine-dependent methyltransferases"/>
    <property type="match status" value="1"/>
</dbReference>
<dbReference type="GO" id="GO:0008170">
    <property type="term" value="F:N-methyltransferase activity"/>
    <property type="evidence" value="ECO:0007669"/>
    <property type="project" value="InterPro"/>
</dbReference>
<dbReference type="InterPro" id="IPR002295">
    <property type="entry name" value="N4/N6-MTase_EcoPI_Mod-like"/>
</dbReference>
<organism evidence="6 7">
    <name type="scientific">Candidatus Iainarchaeum sp</name>
    <dbReference type="NCBI Taxonomy" id="3101447"/>
    <lineage>
        <taxon>Archaea</taxon>
        <taxon>Candidatus Iainarchaeota</taxon>
        <taxon>Candidatus Iainarchaeia</taxon>
        <taxon>Candidatus Iainarchaeales</taxon>
        <taxon>Candidatus Iainarchaeaceae</taxon>
        <taxon>Candidatus Iainarchaeum</taxon>
    </lineage>
</organism>
<comment type="caution">
    <text evidence="6">The sequence shown here is derived from an EMBL/GenBank/DDBJ whole genome shotgun (WGS) entry which is preliminary data.</text>
</comment>
<keyword evidence="3" id="KW-0808">Transferase</keyword>
<name>A0A8T5GDE5_9ARCH</name>
<dbReference type="InterPro" id="IPR029063">
    <property type="entry name" value="SAM-dependent_MTases_sf"/>
</dbReference>
<gene>
    <name evidence="6" type="ORF">HON47_00225</name>
</gene>
<keyword evidence="2" id="KW-0489">Methyltransferase</keyword>
<keyword evidence="4" id="KW-0949">S-adenosyl-L-methionine</keyword>
<dbReference type="InterPro" id="IPR002941">
    <property type="entry name" value="DNA_methylase_N4/N6"/>
</dbReference>
<dbReference type="Pfam" id="PF01555">
    <property type="entry name" value="N6_N4_Mtase"/>
    <property type="match status" value="1"/>
</dbReference>
<protein>
    <submittedName>
        <fullName evidence="6">Site-specific DNA-methyltransferase</fullName>
    </submittedName>
</protein>
<dbReference type="GO" id="GO:0032259">
    <property type="term" value="P:methylation"/>
    <property type="evidence" value="ECO:0007669"/>
    <property type="project" value="UniProtKB-KW"/>
</dbReference>
<dbReference type="Proteomes" id="UP000722459">
    <property type="component" value="Unassembled WGS sequence"/>
</dbReference>
<feature type="domain" description="DNA methylase N-4/N-6" evidence="5">
    <location>
        <begin position="67"/>
        <end position="389"/>
    </location>
</feature>
<reference evidence="6" key="1">
    <citation type="journal article" date="2021" name="ISME J.">
        <title>Mercury methylation by metabolically versatile and cosmopolitan marine bacteria.</title>
        <authorList>
            <person name="Lin H."/>
            <person name="Ascher D.B."/>
            <person name="Myung Y."/>
            <person name="Lamborg C.H."/>
            <person name="Hallam S.J."/>
            <person name="Gionfriddo C.M."/>
            <person name="Holt K.E."/>
            <person name="Moreau J.W."/>
        </authorList>
    </citation>
    <scope>NUCLEOTIDE SEQUENCE</scope>
    <source>
        <strain evidence="6">SI075_bin30</strain>
    </source>
</reference>
<evidence type="ECO:0000313" key="6">
    <source>
        <dbReference type="EMBL" id="MBT4869985.1"/>
    </source>
</evidence>
<sequence length="587" mass="68090">MPTLNWIGKDKVVNHHQDVSFKVLEHKYGFTAEKGEQSEETNSGNKIIHGDNLEALKSLLPEYEGRIDVVYIDPPYNTGKEKWQYNDNVNHPKIQKWLGEIVGQEGEDLTRHDKWLCMMYPRIKLLHKLLKDDGVFYCSIDDYEQGNLKPMLDSIFGHQNFLNNVIWQRAFSPVNTKKRFSANHDFVVCYAKNKSQVELLLPRTEDANDRYSNPDNDERGIWKSSDFSVGPAVETKLYPITLPSGRVVTPPNGRCWLLTKERYQEFLDDDRIWFGENGDAVPSVKKFITEVKDGMTPMTVWPYSEVGHTQDAKKEIKELFPKSKLPFETPKPTKLMEKILSLKNKPDAIVLDSFAGTGSTAHAVLKLNKNDGGNRKFILVELEDYAEEITALRVKKAVQGYEFTGKKKNTLSSYSINVTNLKKSDRILEELEAFKKDDKYSQVKIEEENGNIAITGVENISGKFEGTGGKFDFYELGQPIFKEDKNLNEEVGEEKIREYIYYTETKQHLSRKREEEHKYLLDIFNDTGYYFYYEQDKLTSLDIETLNIVTEKSEQYIIYADHCLLDPDYMLENNIIFKKIPRDIKRF</sequence>
<proteinExistence type="inferred from homology"/>
<evidence type="ECO:0000256" key="4">
    <source>
        <dbReference type="ARBA" id="ARBA00022691"/>
    </source>
</evidence>
<dbReference type="Gene3D" id="3.40.50.150">
    <property type="entry name" value="Vaccinia Virus protein VP39"/>
    <property type="match status" value="1"/>
</dbReference>
<evidence type="ECO:0000313" key="7">
    <source>
        <dbReference type="Proteomes" id="UP000722459"/>
    </source>
</evidence>
<evidence type="ECO:0000256" key="3">
    <source>
        <dbReference type="ARBA" id="ARBA00022679"/>
    </source>
</evidence>
<dbReference type="AlphaFoldDB" id="A0A8T5GDE5"/>
<evidence type="ECO:0000256" key="2">
    <source>
        <dbReference type="ARBA" id="ARBA00022603"/>
    </source>
</evidence>
<evidence type="ECO:0000256" key="1">
    <source>
        <dbReference type="ARBA" id="ARBA00006594"/>
    </source>
</evidence>
<accession>A0A8T5GDE5</accession>
<dbReference type="EMBL" id="JABJNZ010000009">
    <property type="protein sequence ID" value="MBT4869985.1"/>
    <property type="molecule type" value="Genomic_DNA"/>
</dbReference>
<dbReference type="PROSITE" id="PS00092">
    <property type="entry name" value="N6_MTASE"/>
    <property type="match status" value="1"/>
</dbReference>
<comment type="similarity">
    <text evidence="1">Belongs to the N(4)/N(6)-methyltransferase family.</text>
</comment>
<dbReference type="PRINTS" id="PR00506">
    <property type="entry name" value="D21N6MTFRASE"/>
</dbReference>
<evidence type="ECO:0000259" key="5">
    <source>
        <dbReference type="Pfam" id="PF01555"/>
    </source>
</evidence>
<dbReference type="GO" id="GO:0003677">
    <property type="term" value="F:DNA binding"/>
    <property type="evidence" value="ECO:0007669"/>
    <property type="project" value="InterPro"/>
</dbReference>